<reference evidence="1 2" key="1">
    <citation type="journal article" date="2023" name="Sci. Data">
        <title>Genome assembly of the Korean intertidal mud-creeper Batillaria attramentaria.</title>
        <authorList>
            <person name="Patra A.K."/>
            <person name="Ho P.T."/>
            <person name="Jun S."/>
            <person name="Lee S.J."/>
            <person name="Kim Y."/>
            <person name="Won Y.J."/>
        </authorList>
    </citation>
    <scope>NUCLEOTIDE SEQUENCE [LARGE SCALE GENOMIC DNA]</scope>
    <source>
        <strain evidence="1">Wonlab-2016</strain>
    </source>
</reference>
<gene>
    <name evidence="1" type="ORF">BaRGS_00033661</name>
</gene>
<dbReference type="Proteomes" id="UP001519460">
    <property type="component" value="Unassembled WGS sequence"/>
</dbReference>
<feature type="non-terminal residue" evidence="1">
    <location>
        <position position="1"/>
    </location>
</feature>
<protein>
    <submittedName>
        <fullName evidence="1">Uncharacterized protein</fullName>
    </submittedName>
</protein>
<evidence type="ECO:0000313" key="2">
    <source>
        <dbReference type="Proteomes" id="UP001519460"/>
    </source>
</evidence>
<comment type="caution">
    <text evidence="1">The sequence shown here is derived from an EMBL/GenBank/DDBJ whole genome shotgun (WGS) entry which is preliminary data.</text>
</comment>
<keyword evidence="2" id="KW-1185">Reference proteome</keyword>
<accession>A0ABD0JJS4</accession>
<dbReference type="EMBL" id="JACVVK020000415">
    <property type="protein sequence ID" value="KAK7475109.1"/>
    <property type="molecule type" value="Genomic_DNA"/>
</dbReference>
<evidence type="ECO:0000313" key="1">
    <source>
        <dbReference type="EMBL" id="KAK7475109.1"/>
    </source>
</evidence>
<proteinExistence type="predicted"/>
<name>A0ABD0JJS4_9CAEN</name>
<organism evidence="1 2">
    <name type="scientific">Batillaria attramentaria</name>
    <dbReference type="NCBI Taxonomy" id="370345"/>
    <lineage>
        <taxon>Eukaryota</taxon>
        <taxon>Metazoa</taxon>
        <taxon>Spiralia</taxon>
        <taxon>Lophotrochozoa</taxon>
        <taxon>Mollusca</taxon>
        <taxon>Gastropoda</taxon>
        <taxon>Caenogastropoda</taxon>
        <taxon>Sorbeoconcha</taxon>
        <taxon>Cerithioidea</taxon>
        <taxon>Batillariidae</taxon>
        <taxon>Batillaria</taxon>
    </lineage>
</organism>
<feature type="non-terminal residue" evidence="1">
    <location>
        <position position="118"/>
    </location>
</feature>
<dbReference type="AlphaFoldDB" id="A0ABD0JJS4"/>
<sequence>VRCRAAEFASHEAGQRRNVARAEDCEKTGLYDSLKELARWPEVFNGTPCRTNLQKNASDVSRCVIFQASRAVICLTRATERAGPSVSVVLSFVSTSTSLCGHAGENECSFSGRLLLRL</sequence>